<dbReference type="InterPro" id="IPR011576">
    <property type="entry name" value="Pyridox_Oxase_N"/>
</dbReference>
<evidence type="ECO:0000259" key="1">
    <source>
        <dbReference type="Pfam" id="PF01243"/>
    </source>
</evidence>
<comment type="caution">
    <text evidence="2">The sequence shown here is derived from an EMBL/GenBank/DDBJ whole genome shotgun (WGS) entry which is preliminary data.</text>
</comment>
<name>A0ABS3RFI0_9ACTN</name>
<dbReference type="Gene3D" id="2.30.110.10">
    <property type="entry name" value="Electron Transport, Fmn-binding Protein, Chain A"/>
    <property type="match status" value="1"/>
</dbReference>
<evidence type="ECO:0000313" key="2">
    <source>
        <dbReference type="EMBL" id="MBO2444987.1"/>
    </source>
</evidence>
<dbReference type="Proteomes" id="UP000666915">
    <property type="component" value="Unassembled WGS sequence"/>
</dbReference>
<organism evidence="2 3">
    <name type="scientific">Actinomadura nitritigenes</name>
    <dbReference type="NCBI Taxonomy" id="134602"/>
    <lineage>
        <taxon>Bacteria</taxon>
        <taxon>Bacillati</taxon>
        <taxon>Actinomycetota</taxon>
        <taxon>Actinomycetes</taxon>
        <taxon>Streptosporangiales</taxon>
        <taxon>Thermomonosporaceae</taxon>
        <taxon>Actinomadura</taxon>
    </lineage>
</organism>
<proteinExistence type="predicted"/>
<protein>
    <submittedName>
        <fullName evidence="2">Pyridoxamine 5'-phosphate oxidase family protein</fullName>
    </submittedName>
</protein>
<gene>
    <name evidence="2" type="ORF">J4557_46545</name>
</gene>
<sequence length="279" mass="29356">MLDTPDISGGLSRFLAGRTYAVLSARDRKGRLWVAPLGGDPGFLEVLSPTRLRVHAAPAAGDPLHGLPADRPAGLLVIEYGIRRRVRINGRLLAASSSSLDIEVSEAYGNCPQYIPPRALVPVADGRPETPAAPEERAELTAADRALITSADTFVLGTSHATRGNDASHRGGPPGFVHVDHTGTSLTWPDYPGNNLFNSFGNLALDPAAALLFGDFTTGTTLQLTGTAEVLWNQPHHAGQAQTAPDTGRVVVFHLAAAVTGPPLPVQLPTSRRVAEVSP</sequence>
<reference evidence="2 3" key="1">
    <citation type="submission" date="2021-03" db="EMBL/GenBank/DDBJ databases">
        <authorList>
            <person name="Kanchanasin P."/>
            <person name="Saeng-In P."/>
            <person name="Phongsopitanun W."/>
            <person name="Yuki M."/>
            <person name="Kudo T."/>
            <person name="Ohkuma M."/>
            <person name="Tanasupawat S."/>
        </authorList>
    </citation>
    <scope>NUCLEOTIDE SEQUENCE [LARGE SCALE GENOMIC DNA]</scope>
    <source>
        <strain evidence="2 3">L46</strain>
    </source>
</reference>
<dbReference type="Pfam" id="PF01243">
    <property type="entry name" value="PNPOx_N"/>
    <property type="match status" value="1"/>
</dbReference>
<dbReference type="SUPFAM" id="SSF50475">
    <property type="entry name" value="FMN-binding split barrel"/>
    <property type="match status" value="1"/>
</dbReference>
<dbReference type="InterPro" id="IPR012349">
    <property type="entry name" value="Split_barrel_FMN-bd"/>
</dbReference>
<evidence type="ECO:0000313" key="3">
    <source>
        <dbReference type="Proteomes" id="UP000666915"/>
    </source>
</evidence>
<accession>A0ABS3RFI0</accession>
<keyword evidence="3" id="KW-1185">Reference proteome</keyword>
<dbReference type="PANTHER" id="PTHR42815:SF2">
    <property type="entry name" value="FAD-BINDING, PUTATIVE (AFU_ORTHOLOGUE AFUA_6G07600)-RELATED"/>
    <property type="match status" value="1"/>
</dbReference>
<feature type="domain" description="Pyridoxamine 5'-phosphate oxidase N-terminal" evidence="1">
    <location>
        <begin position="141"/>
        <end position="252"/>
    </location>
</feature>
<dbReference type="RefSeq" id="WP_208273936.1">
    <property type="nucleotide sequence ID" value="NZ_BAAAGM010000131.1"/>
</dbReference>
<dbReference type="EMBL" id="JAGEOK010000057">
    <property type="protein sequence ID" value="MBO2444987.1"/>
    <property type="molecule type" value="Genomic_DNA"/>
</dbReference>
<dbReference type="PANTHER" id="PTHR42815">
    <property type="entry name" value="FAD-BINDING, PUTATIVE (AFU_ORTHOLOGUE AFUA_6G07600)-RELATED"/>
    <property type="match status" value="1"/>
</dbReference>